<evidence type="ECO:0000313" key="5">
    <source>
        <dbReference type="Proteomes" id="UP000283644"/>
    </source>
</evidence>
<evidence type="ECO:0000256" key="2">
    <source>
        <dbReference type="ARBA" id="ARBA00023002"/>
    </source>
</evidence>
<gene>
    <name evidence="4" type="ORF">D0Z08_05080</name>
</gene>
<keyword evidence="2" id="KW-0560">Oxidoreductase</keyword>
<dbReference type="Gene3D" id="2.30.110.10">
    <property type="entry name" value="Electron Transport, Fmn-binding Protein, Chain A"/>
    <property type="match status" value="1"/>
</dbReference>
<sequence length="172" mass="17976">MITVESLPQRADVLRQAFGCFPSGVTAVCAVGEEGPVGMAVSSFTSVSLAPPLLSVCVQSSSSTWPKLRESPRLGVSVLAEHQAVSGRRLSMKTGDRFAGMAWSASPEGALFVSGAAASFDCAIHAEVPAGDHTMVLLAVLGLQAMPDVAPLVFHGSRFRRLETEESVMEAS</sequence>
<comment type="similarity">
    <text evidence="1">Belongs to the non-flavoprotein flavin reductase family.</text>
</comment>
<dbReference type="AlphaFoldDB" id="A0A417Y6X4"/>
<dbReference type="EMBL" id="QXGH01000010">
    <property type="protein sequence ID" value="RHW28345.1"/>
    <property type="molecule type" value="Genomic_DNA"/>
</dbReference>
<evidence type="ECO:0000259" key="3">
    <source>
        <dbReference type="SMART" id="SM00903"/>
    </source>
</evidence>
<dbReference type="InterPro" id="IPR002563">
    <property type="entry name" value="Flavin_Rdtase-like_dom"/>
</dbReference>
<dbReference type="GO" id="GO:0010181">
    <property type="term" value="F:FMN binding"/>
    <property type="evidence" value="ECO:0007669"/>
    <property type="project" value="InterPro"/>
</dbReference>
<organism evidence="4 5">
    <name type="scientific">Nocardioides immobilis</name>
    <dbReference type="NCBI Taxonomy" id="2049295"/>
    <lineage>
        <taxon>Bacteria</taxon>
        <taxon>Bacillati</taxon>
        <taxon>Actinomycetota</taxon>
        <taxon>Actinomycetes</taxon>
        <taxon>Propionibacteriales</taxon>
        <taxon>Nocardioidaceae</taxon>
        <taxon>Nocardioides</taxon>
    </lineage>
</organism>
<keyword evidence="5" id="KW-1185">Reference proteome</keyword>
<dbReference type="GO" id="GO:0042602">
    <property type="term" value="F:riboflavin reductase (NADPH) activity"/>
    <property type="evidence" value="ECO:0007669"/>
    <property type="project" value="TreeGrafter"/>
</dbReference>
<feature type="domain" description="Flavin reductase like" evidence="3">
    <location>
        <begin position="18"/>
        <end position="161"/>
    </location>
</feature>
<proteinExistence type="inferred from homology"/>
<dbReference type="InterPro" id="IPR050268">
    <property type="entry name" value="NADH-dep_flavin_reductase"/>
</dbReference>
<dbReference type="OrthoDB" id="9792858at2"/>
<evidence type="ECO:0000256" key="1">
    <source>
        <dbReference type="ARBA" id="ARBA00008898"/>
    </source>
</evidence>
<dbReference type="SUPFAM" id="SSF50475">
    <property type="entry name" value="FMN-binding split barrel"/>
    <property type="match status" value="1"/>
</dbReference>
<dbReference type="Pfam" id="PF01613">
    <property type="entry name" value="Flavin_Reduct"/>
    <property type="match status" value="1"/>
</dbReference>
<dbReference type="Proteomes" id="UP000283644">
    <property type="component" value="Unassembled WGS sequence"/>
</dbReference>
<protein>
    <submittedName>
        <fullName evidence="4">Flavin reductase</fullName>
    </submittedName>
</protein>
<name>A0A417Y6X4_9ACTN</name>
<dbReference type="PANTHER" id="PTHR30466">
    <property type="entry name" value="FLAVIN REDUCTASE"/>
    <property type="match status" value="1"/>
</dbReference>
<dbReference type="RefSeq" id="WP_118923280.1">
    <property type="nucleotide sequence ID" value="NZ_QXGH01000010.1"/>
</dbReference>
<dbReference type="SMART" id="SM00903">
    <property type="entry name" value="Flavin_Reduct"/>
    <property type="match status" value="1"/>
</dbReference>
<dbReference type="InterPro" id="IPR012349">
    <property type="entry name" value="Split_barrel_FMN-bd"/>
</dbReference>
<dbReference type="PANTHER" id="PTHR30466:SF11">
    <property type="entry name" value="FLAVIN-DEPENDENT MONOOXYGENASE, REDUCTASE SUBUNIT HSAB"/>
    <property type="match status" value="1"/>
</dbReference>
<evidence type="ECO:0000313" key="4">
    <source>
        <dbReference type="EMBL" id="RHW28345.1"/>
    </source>
</evidence>
<accession>A0A417Y6X4</accession>
<comment type="caution">
    <text evidence="4">The sequence shown here is derived from an EMBL/GenBank/DDBJ whole genome shotgun (WGS) entry which is preliminary data.</text>
</comment>
<reference evidence="4 5" key="1">
    <citation type="submission" date="2018-09" db="EMBL/GenBank/DDBJ databases">
        <title>Genome sequencing of Nocardioides immobilis CCTCC AB 2017083 for comparison to Nocardioides silvaticus.</title>
        <authorList>
            <person name="Li C."/>
            <person name="Wang G."/>
        </authorList>
    </citation>
    <scope>NUCLEOTIDE SEQUENCE [LARGE SCALE GENOMIC DNA]</scope>
    <source>
        <strain evidence="4 5">CCTCC AB 2017083</strain>
    </source>
</reference>